<proteinExistence type="predicted"/>
<name>A0A3P2A9Y8_9BACE</name>
<sequence>MMFNKLKVYNQLLELDDLTPAKRNESLTGVFKRDFVDSSVSFRGKTVEPTPKDGEDTMSILLRHLTTKTENKDESHREYDRDRSIRIHWVKHHISEKTPDKIEVFSTQDRGGIRTYIFDRDESYVVILEPRRDGGSYYLITAYYLKGNNCRKIENKLKRKLSCIY</sequence>
<dbReference type="AlphaFoldDB" id="A0A3P2A9Y8"/>
<organism evidence="1 2">
    <name type="scientific">Prevotella heparinolytica</name>
    <dbReference type="NCBI Taxonomy" id="28113"/>
    <lineage>
        <taxon>Bacteria</taxon>
        <taxon>Pseudomonadati</taxon>
        <taxon>Bacteroidota</taxon>
        <taxon>Bacteroidia</taxon>
        <taxon>Bacteroidales</taxon>
        <taxon>Bacteroidaceae</taxon>
        <taxon>Bacteroides</taxon>
    </lineage>
</organism>
<evidence type="ECO:0000313" key="1">
    <source>
        <dbReference type="EMBL" id="RRD92237.1"/>
    </source>
</evidence>
<keyword evidence="2" id="KW-1185">Reference proteome</keyword>
<dbReference type="Proteomes" id="UP000279562">
    <property type="component" value="Unassembled WGS sequence"/>
</dbReference>
<accession>A0A3P2A9Y8</accession>
<comment type="caution">
    <text evidence="1">The sequence shown here is derived from an EMBL/GenBank/DDBJ whole genome shotgun (WGS) entry which is preliminary data.</text>
</comment>
<evidence type="ECO:0000313" key="2">
    <source>
        <dbReference type="Proteomes" id="UP000279562"/>
    </source>
</evidence>
<dbReference type="EMBL" id="RQYF01000013">
    <property type="protein sequence ID" value="RRD92237.1"/>
    <property type="molecule type" value="Genomic_DNA"/>
</dbReference>
<protein>
    <recommendedName>
        <fullName evidence="3">Phage-Barnase-EndoU-ColicinE5/D-RelE like nuclease 2 domain-containing protein</fullName>
    </recommendedName>
</protein>
<reference evidence="1 2" key="1">
    <citation type="submission" date="2018-11" db="EMBL/GenBank/DDBJ databases">
        <title>Genomes From Bacteria Associated with the Canine Oral Cavity: a Test Case for Automated Genome-Based Taxonomic Assignment.</title>
        <authorList>
            <person name="Coil D.A."/>
            <person name="Jospin G."/>
            <person name="Darling A.E."/>
            <person name="Wallis C."/>
            <person name="Davis I.J."/>
            <person name="Harris S."/>
            <person name="Eisen J.A."/>
            <person name="Holcombe L.J."/>
            <person name="O'Flynn C."/>
        </authorList>
    </citation>
    <scope>NUCLEOTIDE SEQUENCE [LARGE SCALE GENOMIC DNA]</scope>
    <source>
        <strain evidence="1 2">OH1047_COT-310</strain>
    </source>
</reference>
<evidence type="ECO:0008006" key="3">
    <source>
        <dbReference type="Google" id="ProtNLM"/>
    </source>
</evidence>
<gene>
    <name evidence="1" type="ORF">EII33_04840</name>
</gene>